<keyword evidence="2" id="KW-0812">Transmembrane</keyword>
<dbReference type="Proteomes" id="UP001304895">
    <property type="component" value="Unassembled WGS sequence"/>
</dbReference>
<reference evidence="3" key="1">
    <citation type="journal article" date="2023" name="Mol. Phylogenet. Evol.">
        <title>Genome-scale phylogeny and comparative genomics of the fungal order Sordariales.</title>
        <authorList>
            <person name="Hensen N."/>
            <person name="Bonometti L."/>
            <person name="Westerberg I."/>
            <person name="Brannstrom I.O."/>
            <person name="Guillou S."/>
            <person name="Cros-Aarteil S."/>
            <person name="Calhoun S."/>
            <person name="Haridas S."/>
            <person name="Kuo A."/>
            <person name="Mondo S."/>
            <person name="Pangilinan J."/>
            <person name="Riley R."/>
            <person name="LaButti K."/>
            <person name="Andreopoulos B."/>
            <person name="Lipzen A."/>
            <person name="Chen C."/>
            <person name="Yan M."/>
            <person name="Daum C."/>
            <person name="Ng V."/>
            <person name="Clum A."/>
            <person name="Steindorff A."/>
            <person name="Ohm R.A."/>
            <person name="Martin F."/>
            <person name="Silar P."/>
            <person name="Natvig D.O."/>
            <person name="Lalanne C."/>
            <person name="Gautier V."/>
            <person name="Ament-Velasquez S.L."/>
            <person name="Kruys A."/>
            <person name="Hutchinson M.I."/>
            <person name="Powell A.J."/>
            <person name="Barry K."/>
            <person name="Miller A.N."/>
            <person name="Grigoriev I.V."/>
            <person name="Debuchy R."/>
            <person name="Gladieux P."/>
            <person name="Hiltunen Thoren M."/>
            <person name="Johannesson H."/>
        </authorList>
    </citation>
    <scope>NUCLEOTIDE SEQUENCE</scope>
    <source>
        <strain evidence="3">CBS 123565</strain>
    </source>
</reference>
<feature type="transmembrane region" description="Helical" evidence="2">
    <location>
        <begin position="21"/>
        <end position="40"/>
    </location>
</feature>
<feature type="compositionally biased region" description="Polar residues" evidence="1">
    <location>
        <begin position="151"/>
        <end position="165"/>
    </location>
</feature>
<reference evidence="3" key="2">
    <citation type="submission" date="2023-05" db="EMBL/GenBank/DDBJ databases">
        <authorList>
            <consortium name="Lawrence Berkeley National Laboratory"/>
            <person name="Steindorff A."/>
            <person name="Hensen N."/>
            <person name="Bonometti L."/>
            <person name="Westerberg I."/>
            <person name="Brannstrom I.O."/>
            <person name="Guillou S."/>
            <person name="Cros-Aarteil S."/>
            <person name="Calhoun S."/>
            <person name="Haridas S."/>
            <person name="Kuo A."/>
            <person name="Mondo S."/>
            <person name="Pangilinan J."/>
            <person name="Riley R."/>
            <person name="Labutti K."/>
            <person name="Andreopoulos B."/>
            <person name="Lipzen A."/>
            <person name="Chen C."/>
            <person name="Yanf M."/>
            <person name="Daum C."/>
            <person name="Ng V."/>
            <person name="Clum A."/>
            <person name="Ohm R."/>
            <person name="Martin F."/>
            <person name="Silar P."/>
            <person name="Natvig D."/>
            <person name="Lalanne C."/>
            <person name="Gautier V."/>
            <person name="Ament-Velasquez S.L."/>
            <person name="Kruys A."/>
            <person name="Hutchinson M.I."/>
            <person name="Powell A.J."/>
            <person name="Barry K."/>
            <person name="Miller A.N."/>
            <person name="Grigoriev I.V."/>
            <person name="Debuchy R."/>
            <person name="Gladieux P."/>
            <person name="Thoren M.H."/>
            <person name="Johannesson H."/>
        </authorList>
    </citation>
    <scope>NUCLEOTIDE SEQUENCE</scope>
    <source>
        <strain evidence="3">CBS 123565</strain>
    </source>
</reference>
<dbReference type="EMBL" id="MU853405">
    <property type="protein sequence ID" value="KAK4135784.1"/>
    <property type="molecule type" value="Genomic_DNA"/>
</dbReference>
<keyword evidence="2" id="KW-1133">Transmembrane helix</keyword>
<feature type="region of interest" description="Disordered" evidence="1">
    <location>
        <begin position="145"/>
        <end position="202"/>
    </location>
</feature>
<name>A0AAN6UN08_9PEZI</name>
<comment type="caution">
    <text evidence="3">The sequence shown here is derived from an EMBL/GenBank/DDBJ whole genome shotgun (WGS) entry which is preliminary data.</text>
</comment>
<keyword evidence="4" id="KW-1185">Reference proteome</keyword>
<sequence>MSVSKEPRAAKHCSSLRPVSSLVVCGWLLGTSGIFLPLTLELRSVFTGSPTDSQQIPPDTVFLCGAQLETRKRSRRNAGELCRCRLHPYVCYQLFFEEYHEILTTAGSSSATTRILTSESPTNRVSGIKNTKSCPVGKGSCLAKPKLHQLPTPNSTLAGRSSNSGTDRRKLGTGPTNANIAQADSGTRGTVFSKPAPAVAVR</sequence>
<evidence type="ECO:0000256" key="2">
    <source>
        <dbReference type="SAM" id="Phobius"/>
    </source>
</evidence>
<keyword evidence="2" id="KW-0472">Membrane</keyword>
<gene>
    <name evidence="3" type="ORF">BT67DRAFT_260812</name>
</gene>
<dbReference type="AlphaFoldDB" id="A0AAN6UN08"/>
<evidence type="ECO:0000256" key="1">
    <source>
        <dbReference type="SAM" id="MobiDB-lite"/>
    </source>
</evidence>
<feature type="compositionally biased region" description="Polar residues" evidence="1">
    <location>
        <begin position="174"/>
        <end position="190"/>
    </location>
</feature>
<accession>A0AAN6UN08</accession>
<proteinExistence type="predicted"/>
<organism evidence="3 4">
    <name type="scientific">Trichocladium antarcticum</name>
    <dbReference type="NCBI Taxonomy" id="1450529"/>
    <lineage>
        <taxon>Eukaryota</taxon>
        <taxon>Fungi</taxon>
        <taxon>Dikarya</taxon>
        <taxon>Ascomycota</taxon>
        <taxon>Pezizomycotina</taxon>
        <taxon>Sordariomycetes</taxon>
        <taxon>Sordariomycetidae</taxon>
        <taxon>Sordariales</taxon>
        <taxon>Chaetomiaceae</taxon>
        <taxon>Trichocladium</taxon>
    </lineage>
</organism>
<protein>
    <submittedName>
        <fullName evidence="3">Uncharacterized protein</fullName>
    </submittedName>
</protein>
<evidence type="ECO:0000313" key="4">
    <source>
        <dbReference type="Proteomes" id="UP001304895"/>
    </source>
</evidence>
<evidence type="ECO:0000313" key="3">
    <source>
        <dbReference type="EMBL" id="KAK4135784.1"/>
    </source>
</evidence>